<feature type="signal peptide" evidence="2">
    <location>
        <begin position="1"/>
        <end position="24"/>
    </location>
</feature>
<evidence type="ECO:0000256" key="2">
    <source>
        <dbReference type="SAM" id="SignalP"/>
    </source>
</evidence>
<sequence length="99" mass="10468">MNTRKFSVVAALAAALLAPAVSMADSPWVPANNNQGYQYQPDHGHTDKGAAGRSAASINTAASTSAAAASGKTREQVRNEYLNMSAAEKQRMQELFRGN</sequence>
<protein>
    <recommendedName>
        <fullName evidence="5">DUF4148 domain-containing protein</fullName>
    </recommendedName>
</protein>
<keyword evidence="4" id="KW-1185">Reference proteome</keyword>
<accession>A0A848FGU9</accession>
<feature type="compositionally biased region" description="Low complexity" evidence="1">
    <location>
        <begin position="54"/>
        <end position="70"/>
    </location>
</feature>
<evidence type="ECO:0008006" key="5">
    <source>
        <dbReference type="Google" id="ProtNLM"/>
    </source>
</evidence>
<evidence type="ECO:0000313" key="4">
    <source>
        <dbReference type="Proteomes" id="UP000574067"/>
    </source>
</evidence>
<dbReference type="RefSeq" id="WP_169161966.1">
    <property type="nucleotide sequence ID" value="NZ_JABBFW010000014.1"/>
</dbReference>
<dbReference type="Proteomes" id="UP000574067">
    <property type="component" value="Unassembled WGS sequence"/>
</dbReference>
<organism evidence="3 4">
    <name type="scientific">Azohydromonas caseinilytica</name>
    <dbReference type="NCBI Taxonomy" id="2728836"/>
    <lineage>
        <taxon>Bacteria</taxon>
        <taxon>Pseudomonadati</taxon>
        <taxon>Pseudomonadota</taxon>
        <taxon>Betaproteobacteria</taxon>
        <taxon>Burkholderiales</taxon>
        <taxon>Sphaerotilaceae</taxon>
        <taxon>Azohydromonas</taxon>
    </lineage>
</organism>
<reference evidence="3 4" key="1">
    <citation type="submission" date="2020-04" db="EMBL/GenBank/DDBJ databases">
        <title>Azohydromonas sp. isolated from soil.</title>
        <authorList>
            <person name="Dahal R.H."/>
        </authorList>
    </citation>
    <scope>NUCLEOTIDE SEQUENCE [LARGE SCALE GENOMIC DNA]</scope>
    <source>
        <strain evidence="3 4">G-1-1-14</strain>
    </source>
</reference>
<gene>
    <name evidence="3" type="ORF">HHL10_19005</name>
</gene>
<proteinExistence type="predicted"/>
<keyword evidence="2" id="KW-0732">Signal</keyword>
<feature type="chain" id="PRO_5032454253" description="DUF4148 domain-containing protein" evidence="2">
    <location>
        <begin position="25"/>
        <end position="99"/>
    </location>
</feature>
<feature type="region of interest" description="Disordered" evidence="1">
    <location>
        <begin position="25"/>
        <end position="75"/>
    </location>
</feature>
<evidence type="ECO:0000313" key="3">
    <source>
        <dbReference type="EMBL" id="NML17071.1"/>
    </source>
</evidence>
<evidence type="ECO:0000256" key="1">
    <source>
        <dbReference type="SAM" id="MobiDB-lite"/>
    </source>
</evidence>
<comment type="caution">
    <text evidence="3">The sequence shown here is derived from an EMBL/GenBank/DDBJ whole genome shotgun (WGS) entry which is preliminary data.</text>
</comment>
<name>A0A848FGU9_9BURK</name>
<dbReference type="EMBL" id="JABBFW010000014">
    <property type="protein sequence ID" value="NML17071.1"/>
    <property type="molecule type" value="Genomic_DNA"/>
</dbReference>
<dbReference type="AlphaFoldDB" id="A0A848FGU9"/>